<evidence type="ECO:0000313" key="2">
    <source>
        <dbReference type="Proteomes" id="UP000754563"/>
    </source>
</evidence>
<comment type="caution">
    <text evidence="1">The sequence shown here is derived from an EMBL/GenBank/DDBJ whole genome shotgun (WGS) entry which is preliminary data.</text>
</comment>
<gene>
    <name evidence="1" type="ORF">KC717_00950</name>
</gene>
<evidence type="ECO:0000313" key="1">
    <source>
        <dbReference type="EMBL" id="MCA9385196.1"/>
    </source>
</evidence>
<reference evidence="1" key="2">
    <citation type="journal article" date="2021" name="Microbiome">
        <title>Successional dynamics and alternative stable states in a saline activated sludge microbial community over 9 years.</title>
        <authorList>
            <person name="Wang Y."/>
            <person name="Ye J."/>
            <person name="Ju F."/>
            <person name="Liu L."/>
            <person name="Boyd J.A."/>
            <person name="Deng Y."/>
            <person name="Parks D.H."/>
            <person name="Jiang X."/>
            <person name="Yin X."/>
            <person name="Woodcroft B.J."/>
            <person name="Tyson G.W."/>
            <person name="Hugenholtz P."/>
            <person name="Polz M.F."/>
            <person name="Zhang T."/>
        </authorList>
    </citation>
    <scope>NUCLEOTIDE SEQUENCE</scope>
    <source>
        <strain evidence="1">HKST-UBA11</strain>
    </source>
</reference>
<dbReference type="Proteomes" id="UP000754563">
    <property type="component" value="Unassembled WGS sequence"/>
</dbReference>
<reference evidence="1" key="1">
    <citation type="submission" date="2020-04" db="EMBL/GenBank/DDBJ databases">
        <authorList>
            <person name="Zhang T."/>
        </authorList>
    </citation>
    <scope>NUCLEOTIDE SEQUENCE</scope>
    <source>
        <strain evidence="1">HKST-UBA11</strain>
    </source>
</reference>
<accession>A0A955RJX6</accession>
<proteinExistence type="predicted"/>
<name>A0A955RJX6_9BACT</name>
<organism evidence="1 2">
    <name type="scientific">Candidatus Dojkabacteria bacterium</name>
    <dbReference type="NCBI Taxonomy" id="2099670"/>
    <lineage>
        <taxon>Bacteria</taxon>
        <taxon>Candidatus Dojkabacteria</taxon>
    </lineage>
</organism>
<dbReference type="AlphaFoldDB" id="A0A955RJX6"/>
<protein>
    <submittedName>
        <fullName evidence="1">Uncharacterized protein</fullName>
    </submittedName>
</protein>
<sequence length="677" mass="76462">MTQESLQLSEQDFLNPKNGFVEVHQFGEGSYIVMTDKGLEQAIQQLRITIDNDFFTPYQAGDTNNDEVHGVIASSMPAINDLFIEASQYAKFINDTGENKTSTYQLFNADGIVAARGLHEAHHTGEKWAICLDDAIASQAKEEEYEVIQLQSNFQVTEEDNEVNAKVYRTSELILFNALFNPTKLSDLCEKIINKNLVLTTYALDERTHAAIQYLVQNSSDPNKKIVIDANNPENANRINRKTALAPNVIDSQPVRVAQGQMDNPSAWLQAENALFELGKELGENLLRVPGYAVHFPENYDTIKSEVVKRQLFNEYLQKIRLAHLFLNGRHHITKFCQKIDIGSDGNGIQPGIEFMPVFDFGDHEESLQKFYELATLDSLDSEEFSQWLKTANIFDNEKVQEEFSEYAKGGDQEQNGHNLIIHLLEEGKVSVDQIRAKLRDLIKDEYVWVHHATECFKDRKGMVIEAHVNYKKVQINGVNFECTFSVHGVAGQTTETIAVQLKQGKEWRGNLIVTKEEAIDLGILSEEQFNKMITAHKEKHAYLLTQGITRYGDDYGVGEIETTTGTKPVVCIQDINNRTTGCHPTRKLEQKYPTQQAASKLMSPIKPIELSILQNLIQTQFPELGYEVIVNGTGALMIGVLGSSATDALKNLLGLQNYLERENIVREEKEFHQQEA</sequence>
<dbReference type="EMBL" id="JAGQLH010000007">
    <property type="protein sequence ID" value="MCA9385196.1"/>
    <property type="molecule type" value="Genomic_DNA"/>
</dbReference>